<evidence type="ECO:0000313" key="3">
    <source>
        <dbReference type="Proteomes" id="UP000266118"/>
    </source>
</evidence>
<evidence type="ECO:0000313" key="2">
    <source>
        <dbReference type="EMBL" id="AYD46258.1"/>
    </source>
</evidence>
<name>A0A386HK62_9BACT</name>
<accession>A0A386HK62</accession>
<keyword evidence="1" id="KW-1133">Transmembrane helix</keyword>
<sequence>MNKDEKNIENIKAYLNEALDAKAMHNLEKQALDDPFFAEALDGLLQNPQASAEGLSSLQAQLKSRTEIKNNEKEHNFNWRPWLSIAAVLFIFIGVAIFFLNRNQPQKNITDEVVKNVKPESVLPKDSSTQIAIIQPKSKAGNKVQKNAIHAHNMTEIIAGANTNNKNNIRDVSKNIVAIQAMKSPPLKSAKRLLIDSNMVAKESVSNLLEGRVAGLAIENASHNQLFFQKEKLSEEFSTVKIVDAKTGKPIVGAIAQYNGNFNPSVSDSLGQFVIPDSVRSIDINAVGYVALNTPVYKNEVIPLSSSGRSLNDVVVVGYGVQKRKIDIKENDPPKPIVGWKKFSAYVLQSILANYAIGDSGVVKIGFIINDDGTLSNFKILKGLNNERNKQAIEILKNGSLWIPINKNVPTYTSYEIVFP</sequence>
<evidence type="ECO:0008006" key="4">
    <source>
        <dbReference type="Google" id="ProtNLM"/>
    </source>
</evidence>
<keyword evidence="3" id="KW-1185">Reference proteome</keyword>
<dbReference type="EMBL" id="CP032489">
    <property type="protein sequence ID" value="AYD46258.1"/>
    <property type="molecule type" value="Genomic_DNA"/>
</dbReference>
<dbReference type="KEGG" id="ark:D6B99_00660"/>
<dbReference type="RefSeq" id="WP_119984099.1">
    <property type="nucleotide sequence ID" value="NZ_CP032489.1"/>
</dbReference>
<protein>
    <recommendedName>
        <fullName evidence="4">TonB C-terminal domain-containing protein</fullName>
    </recommendedName>
</protein>
<proteinExistence type="predicted"/>
<feature type="transmembrane region" description="Helical" evidence="1">
    <location>
        <begin position="82"/>
        <end position="100"/>
    </location>
</feature>
<organism evidence="2 3">
    <name type="scientific">Arachidicoccus soli</name>
    <dbReference type="NCBI Taxonomy" id="2341117"/>
    <lineage>
        <taxon>Bacteria</taxon>
        <taxon>Pseudomonadati</taxon>
        <taxon>Bacteroidota</taxon>
        <taxon>Chitinophagia</taxon>
        <taxon>Chitinophagales</taxon>
        <taxon>Chitinophagaceae</taxon>
        <taxon>Arachidicoccus</taxon>
    </lineage>
</organism>
<reference evidence="2 3" key="1">
    <citation type="submission" date="2018-09" db="EMBL/GenBank/DDBJ databases">
        <title>Arachidicoccus sp. nov., a bacterium isolated from soil.</title>
        <authorList>
            <person name="Weon H.-Y."/>
            <person name="Kwon S.-W."/>
            <person name="Lee S.A."/>
        </authorList>
    </citation>
    <scope>NUCLEOTIDE SEQUENCE [LARGE SCALE GENOMIC DNA]</scope>
    <source>
        <strain evidence="2 3">KIS59-12</strain>
    </source>
</reference>
<keyword evidence="1" id="KW-0812">Transmembrane</keyword>
<keyword evidence="1" id="KW-0472">Membrane</keyword>
<dbReference type="Proteomes" id="UP000266118">
    <property type="component" value="Chromosome"/>
</dbReference>
<dbReference type="OrthoDB" id="1112758at2"/>
<gene>
    <name evidence="2" type="ORF">D6B99_00660</name>
</gene>
<dbReference type="AlphaFoldDB" id="A0A386HK62"/>
<evidence type="ECO:0000256" key="1">
    <source>
        <dbReference type="SAM" id="Phobius"/>
    </source>
</evidence>